<evidence type="ECO:0000256" key="1">
    <source>
        <dbReference type="SAM" id="MobiDB-lite"/>
    </source>
</evidence>
<reference evidence="2" key="1">
    <citation type="submission" date="2020-10" db="EMBL/GenBank/DDBJ databases">
        <authorList>
            <person name="Gilroy R."/>
        </authorList>
    </citation>
    <scope>NUCLEOTIDE SEQUENCE</scope>
    <source>
        <strain evidence="2">6276</strain>
    </source>
</reference>
<name>A0A9D1JNG4_9BACT</name>
<reference evidence="2" key="2">
    <citation type="journal article" date="2021" name="PeerJ">
        <title>Extensive microbial diversity within the chicken gut microbiome revealed by metagenomics and culture.</title>
        <authorList>
            <person name="Gilroy R."/>
            <person name="Ravi A."/>
            <person name="Getino M."/>
            <person name="Pursley I."/>
            <person name="Horton D.L."/>
            <person name="Alikhan N.F."/>
            <person name="Baker D."/>
            <person name="Gharbi K."/>
            <person name="Hall N."/>
            <person name="Watson M."/>
            <person name="Adriaenssens E.M."/>
            <person name="Foster-Nyarko E."/>
            <person name="Jarju S."/>
            <person name="Secka A."/>
            <person name="Antonio M."/>
            <person name="Oren A."/>
            <person name="Chaudhuri R.R."/>
            <person name="La Ragione R."/>
            <person name="Hildebrand F."/>
            <person name="Pallen M.J."/>
        </authorList>
    </citation>
    <scope>NUCLEOTIDE SEQUENCE</scope>
    <source>
        <strain evidence="2">6276</strain>
    </source>
</reference>
<dbReference type="Proteomes" id="UP000823928">
    <property type="component" value="Unassembled WGS sequence"/>
</dbReference>
<accession>A0A9D1JNG4</accession>
<feature type="region of interest" description="Disordered" evidence="1">
    <location>
        <begin position="43"/>
        <end position="62"/>
    </location>
</feature>
<organism evidence="2 3">
    <name type="scientific">Candidatus Scatousia excrementigallinarum</name>
    <dbReference type="NCBI Taxonomy" id="2840935"/>
    <lineage>
        <taxon>Bacteria</taxon>
        <taxon>Candidatus Scatousia</taxon>
    </lineage>
</organism>
<protein>
    <submittedName>
        <fullName evidence="2">Uncharacterized protein</fullName>
    </submittedName>
</protein>
<dbReference type="AlphaFoldDB" id="A0A9D1JNG4"/>
<evidence type="ECO:0000313" key="2">
    <source>
        <dbReference type="EMBL" id="HIS36918.1"/>
    </source>
</evidence>
<comment type="caution">
    <text evidence="2">The sequence shown here is derived from an EMBL/GenBank/DDBJ whole genome shotgun (WGS) entry which is preliminary data.</text>
</comment>
<dbReference type="EMBL" id="DVIU01000196">
    <property type="protein sequence ID" value="HIS36918.1"/>
    <property type="molecule type" value="Genomic_DNA"/>
</dbReference>
<evidence type="ECO:0000313" key="3">
    <source>
        <dbReference type="Proteomes" id="UP000823928"/>
    </source>
</evidence>
<proteinExistence type="predicted"/>
<gene>
    <name evidence="2" type="ORF">IAC10_09880</name>
</gene>
<sequence length="62" mass="7173">MKNNKLNDNIVCNVAERIVKFYCGLFSHTLSALKFQPNFPLDKKERDTMSYSDCADKSRVNN</sequence>